<reference evidence="2 3" key="1">
    <citation type="submission" date="2015-11" db="EMBL/GenBank/DDBJ databases">
        <title>Draft genome of Sulfurovum riftiae 1812E, a member of the Epsilonproteobacteria isolated from the tube of the deep-sea hydrothermal vent tubewom Riftia pachyptila.</title>
        <authorList>
            <person name="Vetriani C."/>
            <person name="Giovannelli D."/>
        </authorList>
    </citation>
    <scope>NUCLEOTIDE SEQUENCE [LARGE SCALE GENOMIC DNA]</scope>
    <source>
        <strain evidence="2 3">1812E</strain>
    </source>
</reference>
<feature type="domain" description="DUF11" evidence="1">
    <location>
        <begin position="148"/>
        <end position="272"/>
    </location>
</feature>
<evidence type="ECO:0000313" key="2">
    <source>
        <dbReference type="EMBL" id="KYJ86287.1"/>
    </source>
</evidence>
<dbReference type="OrthoDB" id="5363773at2"/>
<keyword evidence="3" id="KW-1185">Reference proteome</keyword>
<dbReference type="SUPFAM" id="SSF141072">
    <property type="entry name" value="CalX-like"/>
    <property type="match status" value="1"/>
</dbReference>
<evidence type="ECO:0000259" key="1">
    <source>
        <dbReference type="Pfam" id="PF01345"/>
    </source>
</evidence>
<sequence>MKSSDIIFKLFDKTNKKILFLILGSFFFISSAFGAASNTPDISISPTSVSISEGTASVTLTVTLSEAGNKGSIEVDYTDNCNASSGSVTIAKGNTSATISIDTSTLTAPTSCTVTLDSANGNTGQNVGTISPDTSTITVTSSTSSDSDLKITKTGSAEVVTVNRWFYYTIDVKNEGTDTATNVEVVDTLPTEITEVDEVLTNQDSDTVWTCDANTTTSPITVTCLHDDSNISSGETHSIILYVRAPLESGTIENDVTVTNQTDTNSTTVSSSAHEVTTITNDVDNAENLCYSVEPTTDADCLKRGNFYYGNGCTTLVTISDNNESNQSLEDLVVTKMYAPELDRGIATTSVGTIRSTGATSGGPSPIAITEYTSYTEGYVVDVGNSLANDANFTLTDVNSYNNGNKMYGIALYADYNISITNTAGDTGNEHHSGRIYACGGGGEGGIEITTSADVIDTPIGTSATLAGYYNSSTDTSNNGTNIKYIKTMVASDQAREIEGVHLDLGGFATTYEFNGTSYSDYVVIPYLTDDSCTVVFENIIDPNTNEQLVIEIPEGSYSATGTMIVPSYVMDAVRMQLIFVDPNGLSVEGQQCLANSSTTGNFARLAQCVNSEVQYKTAFGQDAWDRCGLDSGKPCIPANHGDADEYDPTYDPAIDHIYNNELGCYLCTFNIRPVCSSDNFAIRPRKFDVNITDKVTILTAGKPESLFFRAPDDNNVTPVTDYNETQDSSFVVDLDINDSTKACEKMSITMTPSVAFVNGEHQDDFTFDDVGDINMSIHEINGSEFALIDWDDTNDSERFIEEYNATFRVIPDRFDINASLKDHNTNDHFTYLHDINRYENDSNYSMGAELNVTIKAVGADGNVTHNYIETCYAKDTNLALGLTGTTITYPGTTQALSFFLYYNPEEDDGTADSGESNVSLTASGNTITLNRLDINNTKASFTSQTAPDENGTTNILYKMNFDRNMSLVVDPFRITVSDINITEVNVTDFSGTGTLVPNQYVVKGQTGTLTDQNATFYFGRAKPSKYFYEDITTDWTYTPITATVYCDSLVNCSNFGINILLAGTDERNWYIVRGHNANIGDGNVTIQIGATLIEPEGTATSSTDQAINGFTRSSGDANVLIISNGVRGDVNVSRGSSPLPPLTVPLELVTENDVTGILPFTNRWLIYTKDPNGILILPNPFYKVRFITESKWTGEGKTGYVIDTNASYKKSKRLDW</sequence>
<accession>A0A151CFL4</accession>
<dbReference type="Pfam" id="PF01345">
    <property type="entry name" value="DUF11"/>
    <property type="match status" value="1"/>
</dbReference>
<organism evidence="2 3">
    <name type="scientific">Sulfurovum riftiae</name>
    <dbReference type="NCBI Taxonomy" id="1630136"/>
    <lineage>
        <taxon>Bacteria</taxon>
        <taxon>Pseudomonadati</taxon>
        <taxon>Campylobacterota</taxon>
        <taxon>Epsilonproteobacteria</taxon>
        <taxon>Campylobacterales</taxon>
        <taxon>Sulfurovaceae</taxon>
        <taxon>Sulfurovum</taxon>
    </lineage>
</organism>
<comment type="caution">
    <text evidence="2">The sequence shown here is derived from an EMBL/GenBank/DDBJ whole genome shotgun (WGS) entry which is preliminary data.</text>
</comment>
<dbReference type="EMBL" id="LNKT01000034">
    <property type="protein sequence ID" value="KYJ86287.1"/>
    <property type="molecule type" value="Genomic_DNA"/>
</dbReference>
<gene>
    <name evidence="2" type="ORF">AS592_05685</name>
</gene>
<dbReference type="NCBIfam" id="TIGR01451">
    <property type="entry name" value="B_ant_repeat"/>
    <property type="match status" value="1"/>
</dbReference>
<dbReference type="InterPro" id="IPR001434">
    <property type="entry name" value="OmcB-like_DUF11"/>
</dbReference>
<dbReference type="STRING" id="1630136.AS592_05685"/>
<name>A0A151CFL4_9BACT</name>
<dbReference type="InterPro" id="IPR038081">
    <property type="entry name" value="CalX-like_sf"/>
</dbReference>
<dbReference type="InterPro" id="IPR047589">
    <property type="entry name" value="DUF11_rpt"/>
</dbReference>
<proteinExistence type="predicted"/>
<evidence type="ECO:0000313" key="3">
    <source>
        <dbReference type="Proteomes" id="UP000075359"/>
    </source>
</evidence>
<dbReference type="Proteomes" id="UP000075359">
    <property type="component" value="Unassembled WGS sequence"/>
</dbReference>
<protein>
    <recommendedName>
        <fullName evidence="1">DUF11 domain-containing protein</fullName>
    </recommendedName>
</protein>
<dbReference type="AlphaFoldDB" id="A0A151CFL4"/>